<feature type="transmembrane region" description="Helical" evidence="7">
    <location>
        <begin position="53"/>
        <end position="74"/>
    </location>
</feature>
<comment type="subcellular location">
    <subcellularLocation>
        <location evidence="1">Membrane</location>
        <topology evidence="1">Multi-pass membrane protein</topology>
    </subcellularLocation>
</comment>
<accession>A0A4U6XDX1</accession>
<feature type="transmembrane region" description="Helical" evidence="7">
    <location>
        <begin position="213"/>
        <end position="231"/>
    </location>
</feature>
<dbReference type="PANTHER" id="PTHR33048">
    <property type="entry name" value="PTH11-LIKE INTEGRAL MEMBRANE PROTEIN (AFU_ORTHOLOGUE AFUA_5G11245)"/>
    <property type="match status" value="1"/>
</dbReference>
<feature type="region of interest" description="Disordered" evidence="6">
    <location>
        <begin position="292"/>
        <end position="328"/>
    </location>
</feature>
<reference evidence="9 10" key="1">
    <citation type="journal article" date="2019" name="PLoS ONE">
        <title>Comparative genome analysis indicates high evolutionary potential of pathogenicity genes in Colletotrichum tanaceti.</title>
        <authorList>
            <person name="Lelwala R.V."/>
            <person name="Korhonen P.K."/>
            <person name="Young N.D."/>
            <person name="Scott J.B."/>
            <person name="Ades P.A."/>
            <person name="Gasser R.B."/>
            <person name="Taylor P.W.J."/>
        </authorList>
    </citation>
    <scope>NUCLEOTIDE SEQUENCE [LARGE SCALE GENOMIC DNA]</scope>
    <source>
        <strain evidence="9">BRIP57314</strain>
    </source>
</reference>
<dbReference type="OrthoDB" id="5429740at2759"/>
<dbReference type="PANTHER" id="PTHR33048:SF155">
    <property type="entry name" value="INTEGRAL MEMBRANE PROTEIN"/>
    <property type="match status" value="1"/>
</dbReference>
<keyword evidence="4 7" id="KW-0472">Membrane</keyword>
<feature type="region of interest" description="Disordered" evidence="6">
    <location>
        <begin position="387"/>
        <end position="416"/>
    </location>
</feature>
<evidence type="ECO:0000256" key="3">
    <source>
        <dbReference type="ARBA" id="ARBA00022989"/>
    </source>
</evidence>
<evidence type="ECO:0000313" key="10">
    <source>
        <dbReference type="Proteomes" id="UP000310108"/>
    </source>
</evidence>
<dbReference type="Pfam" id="PF20684">
    <property type="entry name" value="Fung_rhodopsin"/>
    <property type="match status" value="1"/>
</dbReference>
<dbReference type="EMBL" id="PJEX01000166">
    <property type="protein sequence ID" value="TKW53845.1"/>
    <property type="molecule type" value="Genomic_DNA"/>
</dbReference>
<evidence type="ECO:0000313" key="9">
    <source>
        <dbReference type="EMBL" id="TKW53845.1"/>
    </source>
</evidence>
<keyword evidence="3 7" id="KW-1133">Transmembrane helix</keyword>
<feature type="transmembrane region" description="Helical" evidence="7">
    <location>
        <begin position="94"/>
        <end position="119"/>
    </location>
</feature>
<feature type="transmembrane region" description="Helical" evidence="7">
    <location>
        <begin position="175"/>
        <end position="201"/>
    </location>
</feature>
<keyword evidence="2 7" id="KW-0812">Transmembrane</keyword>
<proteinExistence type="inferred from homology"/>
<name>A0A4U6XDX1_9PEZI</name>
<feature type="transmembrane region" description="Helical" evidence="7">
    <location>
        <begin position="131"/>
        <end position="152"/>
    </location>
</feature>
<dbReference type="AlphaFoldDB" id="A0A4U6XDX1"/>
<evidence type="ECO:0000256" key="2">
    <source>
        <dbReference type="ARBA" id="ARBA00022692"/>
    </source>
</evidence>
<feature type="domain" description="Rhodopsin" evidence="8">
    <location>
        <begin position="38"/>
        <end position="276"/>
    </location>
</feature>
<feature type="compositionally biased region" description="Low complexity" evidence="6">
    <location>
        <begin position="292"/>
        <end position="309"/>
    </location>
</feature>
<evidence type="ECO:0000256" key="7">
    <source>
        <dbReference type="SAM" id="Phobius"/>
    </source>
</evidence>
<dbReference type="Proteomes" id="UP000310108">
    <property type="component" value="Unassembled WGS sequence"/>
</dbReference>
<comment type="similarity">
    <text evidence="5">Belongs to the SAT4 family.</text>
</comment>
<feature type="compositionally biased region" description="Polar residues" evidence="6">
    <location>
        <begin position="390"/>
        <end position="399"/>
    </location>
</feature>
<comment type="caution">
    <text evidence="9">The sequence shown here is derived from an EMBL/GenBank/DDBJ whole genome shotgun (WGS) entry which is preliminary data.</text>
</comment>
<gene>
    <name evidence="9" type="ORF">CTA1_7357</name>
</gene>
<dbReference type="GO" id="GO:0016020">
    <property type="term" value="C:membrane"/>
    <property type="evidence" value="ECO:0007669"/>
    <property type="project" value="UniProtKB-SubCell"/>
</dbReference>
<keyword evidence="10" id="KW-1185">Reference proteome</keyword>
<evidence type="ECO:0000256" key="5">
    <source>
        <dbReference type="ARBA" id="ARBA00038359"/>
    </source>
</evidence>
<evidence type="ECO:0000256" key="6">
    <source>
        <dbReference type="SAM" id="MobiDB-lite"/>
    </source>
</evidence>
<organism evidence="9 10">
    <name type="scientific">Colletotrichum tanaceti</name>
    <dbReference type="NCBI Taxonomy" id="1306861"/>
    <lineage>
        <taxon>Eukaryota</taxon>
        <taxon>Fungi</taxon>
        <taxon>Dikarya</taxon>
        <taxon>Ascomycota</taxon>
        <taxon>Pezizomycotina</taxon>
        <taxon>Sordariomycetes</taxon>
        <taxon>Hypocreomycetidae</taxon>
        <taxon>Glomerellales</taxon>
        <taxon>Glomerellaceae</taxon>
        <taxon>Colletotrichum</taxon>
        <taxon>Colletotrichum destructivum species complex</taxon>
    </lineage>
</organism>
<sequence>MSNPPLGFEAWMAQDKGPSILIVSWMATAISTAFVLSRIYVRGRILGQFQSDDYFVILGQVCGFVATVFSTLAVKAGHGKHMMLLSIEQQQGAILWTTAAFCPGIMSFGLPKLAVVSLLTRLMNPRRLHRWFLWWLGIWCQLTLCVTAGLLLGRCTPARSLWDFSTQGTCISTDILIWFSVYAAAFSAFVDVYLAVYPAVVLFRLQMPLKKKFALTCALGIGGVSCMVAIYKATRIPSLGSGDFSYDTSDLMIWTLVEGSTIIIASSIPVMQPLLEPLLKCISPSSSVKESKEPQYYGYHHSSSSNSRGGDIELGQRKPKKKPTDDLGLTIIEGDSEEKLENILTPSKQTWTLAPRLLHGDLSHLPEPAQPADFGIDRTDVVTVPHEVQRQGQENTSPRRSMPVRGITSLPSGSQATMALDSSDLVINRDIPHARHYLAARSQQFNTRGKPS</sequence>
<feature type="transmembrane region" description="Helical" evidence="7">
    <location>
        <begin position="20"/>
        <end position="41"/>
    </location>
</feature>
<protein>
    <recommendedName>
        <fullName evidence="8">Rhodopsin domain-containing protein</fullName>
    </recommendedName>
</protein>
<dbReference type="STRING" id="1306861.A0A4U6XDX1"/>
<evidence type="ECO:0000256" key="4">
    <source>
        <dbReference type="ARBA" id="ARBA00023136"/>
    </source>
</evidence>
<evidence type="ECO:0000259" key="8">
    <source>
        <dbReference type="Pfam" id="PF20684"/>
    </source>
</evidence>
<evidence type="ECO:0000256" key="1">
    <source>
        <dbReference type="ARBA" id="ARBA00004141"/>
    </source>
</evidence>
<dbReference type="InterPro" id="IPR052337">
    <property type="entry name" value="SAT4-like"/>
</dbReference>
<dbReference type="InterPro" id="IPR049326">
    <property type="entry name" value="Rhodopsin_dom_fungi"/>
</dbReference>